<dbReference type="EMBL" id="MU007011">
    <property type="protein sequence ID" value="KAF2436142.1"/>
    <property type="molecule type" value="Genomic_DNA"/>
</dbReference>
<feature type="compositionally biased region" description="Polar residues" evidence="1">
    <location>
        <begin position="124"/>
        <end position="160"/>
    </location>
</feature>
<evidence type="ECO:0000313" key="3">
    <source>
        <dbReference type="Proteomes" id="UP000800235"/>
    </source>
</evidence>
<dbReference type="AlphaFoldDB" id="A0A9P4P2M8"/>
<name>A0A9P4P2M8_9PEZI</name>
<keyword evidence="3" id="KW-1185">Reference proteome</keyword>
<sequence length="202" mass="21532">MLFTKVDEDDENQDRNALTSLGSWDLLGLGAATLVASPATIHPRRRMPLVSQPAVHATTGTGLSSMEMDDDKLQQDSFLKRFADIKQSKGEADQHTLSTLQGKTTAEGRALAPVRKGGPRPKALTQSSKSSPRGTRSRAASNASTPASQPDDSQNSSAPATFNAWANFASPPITRPPPPVFPGFPAQNLREDDPGEPAEEES</sequence>
<proteinExistence type="predicted"/>
<evidence type="ECO:0000256" key="1">
    <source>
        <dbReference type="SAM" id="MobiDB-lite"/>
    </source>
</evidence>
<feature type="compositionally biased region" description="Acidic residues" evidence="1">
    <location>
        <begin position="193"/>
        <end position="202"/>
    </location>
</feature>
<protein>
    <submittedName>
        <fullName evidence="2">Uncharacterized protein</fullName>
    </submittedName>
</protein>
<feature type="compositionally biased region" description="Polar residues" evidence="1">
    <location>
        <begin position="95"/>
        <end position="104"/>
    </location>
</feature>
<feature type="compositionally biased region" description="Pro residues" evidence="1">
    <location>
        <begin position="173"/>
        <end position="182"/>
    </location>
</feature>
<organism evidence="2 3">
    <name type="scientific">Tothia fuscella</name>
    <dbReference type="NCBI Taxonomy" id="1048955"/>
    <lineage>
        <taxon>Eukaryota</taxon>
        <taxon>Fungi</taxon>
        <taxon>Dikarya</taxon>
        <taxon>Ascomycota</taxon>
        <taxon>Pezizomycotina</taxon>
        <taxon>Dothideomycetes</taxon>
        <taxon>Pleosporomycetidae</taxon>
        <taxon>Venturiales</taxon>
        <taxon>Cylindrosympodiaceae</taxon>
        <taxon>Tothia</taxon>
    </lineage>
</organism>
<evidence type="ECO:0000313" key="2">
    <source>
        <dbReference type="EMBL" id="KAF2436142.1"/>
    </source>
</evidence>
<accession>A0A9P4P2M8</accession>
<dbReference type="OrthoDB" id="1877767at2759"/>
<comment type="caution">
    <text evidence="2">The sequence shown here is derived from an EMBL/GenBank/DDBJ whole genome shotgun (WGS) entry which is preliminary data.</text>
</comment>
<feature type="region of interest" description="Disordered" evidence="1">
    <location>
        <begin position="88"/>
        <end position="202"/>
    </location>
</feature>
<reference evidence="2" key="1">
    <citation type="journal article" date="2020" name="Stud. Mycol.">
        <title>101 Dothideomycetes genomes: a test case for predicting lifestyles and emergence of pathogens.</title>
        <authorList>
            <person name="Haridas S."/>
            <person name="Albert R."/>
            <person name="Binder M."/>
            <person name="Bloem J."/>
            <person name="Labutti K."/>
            <person name="Salamov A."/>
            <person name="Andreopoulos B."/>
            <person name="Baker S."/>
            <person name="Barry K."/>
            <person name="Bills G."/>
            <person name="Bluhm B."/>
            <person name="Cannon C."/>
            <person name="Castanera R."/>
            <person name="Culley D."/>
            <person name="Daum C."/>
            <person name="Ezra D."/>
            <person name="Gonzalez J."/>
            <person name="Henrissat B."/>
            <person name="Kuo A."/>
            <person name="Liang C."/>
            <person name="Lipzen A."/>
            <person name="Lutzoni F."/>
            <person name="Magnuson J."/>
            <person name="Mondo S."/>
            <person name="Nolan M."/>
            <person name="Ohm R."/>
            <person name="Pangilinan J."/>
            <person name="Park H.-J."/>
            <person name="Ramirez L."/>
            <person name="Alfaro M."/>
            <person name="Sun H."/>
            <person name="Tritt A."/>
            <person name="Yoshinaga Y."/>
            <person name="Zwiers L.-H."/>
            <person name="Turgeon B."/>
            <person name="Goodwin S."/>
            <person name="Spatafora J."/>
            <person name="Crous P."/>
            <person name="Grigoriev I."/>
        </authorList>
    </citation>
    <scope>NUCLEOTIDE SEQUENCE</scope>
    <source>
        <strain evidence="2">CBS 130266</strain>
    </source>
</reference>
<gene>
    <name evidence="2" type="ORF">EJ08DRAFT_227988</name>
</gene>
<dbReference type="Proteomes" id="UP000800235">
    <property type="component" value="Unassembled WGS sequence"/>
</dbReference>